<proteinExistence type="predicted"/>
<protein>
    <submittedName>
        <fullName evidence="2">Uncharacterized protein</fullName>
    </submittedName>
</protein>
<feature type="transmembrane region" description="Helical" evidence="1">
    <location>
        <begin position="266"/>
        <end position="283"/>
    </location>
</feature>
<comment type="caution">
    <text evidence="2">The sequence shown here is derived from an EMBL/GenBank/DDBJ whole genome shotgun (WGS) entry which is preliminary data.</text>
</comment>
<keyword evidence="1" id="KW-0472">Membrane</keyword>
<gene>
    <name evidence="2" type="ORF">DRJ21_02345</name>
</gene>
<dbReference type="EMBL" id="QMQY01000099">
    <property type="protein sequence ID" value="RLE49498.1"/>
    <property type="molecule type" value="Genomic_DNA"/>
</dbReference>
<dbReference type="Proteomes" id="UP000281962">
    <property type="component" value="Unassembled WGS sequence"/>
</dbReference>
<keyword evidence="1" id="KW-1133">Transmembrane helix</keyword>
<reference evidence="2 3" key="1">
    <citation type="submission" date="2018-06" db="EMBL/GenBank/DDBJ databases">
        <title>Extensive metabolic versatility and redundancy in microbially diverse, dynamic hydrothermal sediments.</title>
        <authorList>
            <person name="Dombrowski N."/>
            <person name="Teske A."/>
            <person name="Baker B.J."/>
        </authorList>
    </citation>
    <scope>NUCLEOTIDE SEQUENCE [LARGE SCALE GENOMIC DNA]</scope>
    <source>
        <strain evidence="2">B30_G17</strain>
    </source>
</reference>
<evidence type="ECO:0000313" key="2">
    <source>
        <dbReference type="EMBL" id="RLE49498.1"/>
    </source>
</evidence>
<evidence type="ECO:0000256" key="1">
    <source>
        <dbReference type="SAM" id="Phobius"/>
    </source>
</evidence>
<name>A0A497ESD9_9CREN</name>
<sequence length="290" mass="31884">MTEEISIWERLENIDRRIIYLLLWIAVLWPLLSPIGLPVSITEDTKIAYETIEALPSGSVVVVSFDFSFAGMPELYPHAIAFLHHLFKRPVKIVIIAIWQEGSLVGEITLKELSGGKDPRVGIEEIYGKKYGEDWVFLGWIPGGETGMRAFGQDMHTAAPADFWGTPIGQLPMMAEIKTANDVDLLVSIESGTPGAPEWIRQWWSVYGTKLIVAIVAVGAPELIPARYAGQIVALLPGVRAAAEYEQLVGRKGLGTASADALSTSHILVIIFVIIGNIAYFSLKFKGVRR</sequence>
<organism evidence="2 3">
    <name type="scientific">Thermoproteota archaeon</name>
    <dbReference type="NCBI Taxonomy" id="2056631"/>
    <lineage>
        <taxon>Archaea</taxon>
        <taxon>Thermoproteota</taxon>
    </lineage>
</organism>
<accession>A0A497ESD9</accession>
<feature type="transmembrane region" description="Helical" evidence="1">
    <location>
        <begin position="18"/>
        <end position="37"/>
    </location>
</feature>
<evidence type="ECO:0000313" key="3">
    <source>
        <dbReference type="Proteomes" id="UP000281962"/>
    </source>
</evidence>
<keyword evidence="1" id="KW-0812">Transmembrane</keyword>
<dbReference type="AlphaFoldDB" id="A0A497ESD9"/>